<feature type="compositionally biased region" description="Basic residues" evidence="1">
    <location>
        <begin position="59"/>
        <end position="68"/>
    </location>
</feature>
<dbReference type="AlphaFoldDB" id="A0A6J3PVM8"/>
<protein>
    <submittedName>
        <fullName evidence="3">Uncharacterized protein LOC117307808 isoform X2</fullName>
    </submittedName>
</protein>
<evidence type="ECO:0000313" key="3">
    <source>
        <dbReference type="RefSeq" id="XP_033693898.1"/>
    </source>
</evidence>
<proteinExistence type="predicted"/>
<name>A0A6J3PVM8_TURTR</name>
<feature type="region of interest" description="Disordered" evidence="1">
    <location>
        <begin position="134"/>
        <end position="167"/>
    </location>
</feature>
<feature type="compositionally biased region" description="Basic and acidic residues" evidence="1">
    <location>
        <begin position="27"/>
        <end position="45"/>
    </location>
</feature>
<dbReference type="Proteomes" id="UP000245320">
    <property type="component" value="Chromosome 14"/>
</dbReference>
<sequence>MRSASPPVRMPGAAGALPNTDPLPKAAAREVPESGVRGKDGEGKGRHGAGIPDEGNGARGKRQPRQHSGRLGILDTKACAWQEYVLRRELSLRGPYLVLQWPPRNQNATLFRKAMRHEDKHLAGKECRRDGRMQKEERWHGGRNRQTWTGASPASTLISLTGKHLNP</sequence>
<evidence type="ECO:0000313" key="2">
    <source>
        <dbReference type="Proteomes" id="UP000245320"/>
    </source>
</evidence>
<feature type="compositionally biased region" description="Polar residues" evidence="1">
    <location>
        <begin position="144"/>
        <end position="159"/>
    </location>
</feature>
<keyword evidence="2" id="KW-1185">Reference proteome</keyword>
<feature type="region of interest" description="Disordered" evidence="1">
    <location>
        <begin position="1"/>
        <end position="71"/>
    </location>
</feature>
<evidence type="ECO:0000256" key="1">
    <source>
        <dbReference type="SAM" id="MobiDB-lite"/>
    </source>
</evidence>
<reference evidence="3" key="1">
    <citation type="submission" date="2025-08" db="UniProtKB">
        <authorList>
            <consortium name="RefSeq"/>
        </authorList>
    </citation>
    <scope>IDENTIFICATION</scope>
    <source>
        <tissue evidence="3">Spleen</tissue>
    </source>
</reference>
<dbReference type="RefSeq" id="XP_033693898.1">
    <property type="nucleotide sequence ID" value="XM_033838007.1"/>
</dbReference>
<accession>A0A6J3PVM8</accession>
<gene>
    <name evidence="3" type="primary">LOC117307808</name>
</gene>
<organism evidence="2 3">
    <name type="scientific">Tursiops truncatus</name>
    <name type="common">Atlantic bottle-nosed dolphin</name>
    <name type="synonym">Delphinus truncatus</name>
    <dbReference type="NCBI Taxonomy" id="9739"/>
    <lineage>
        <taxon>Eukaryota</taxon>
        <taxon>Metazoa</taxon>
        <taxon>Chordata</taxon>
        <taxon>Craniata</taxon>
        <taxon>Vertebrata</taxon>
        <taxon>Euteleostomi</taxon>
        <taxon>Mammalia</taxon>
        <taxon>Eutheria</taxon>
        <taxon>Laurasiatheria</taxon>
        <taxon>Artiodactyla</taxon>
        <taxon>Whippomorpha</taxon>
        <taxon>Cetacea</taxon>
        <taxon>Odontoceti</taxon>
        <taxon>Delphinidae</taxon>
        <taxon>Tursiops</taxon>
    </lineage>
</organism>